<dbReference type="PANTHER" id="PTHR43163:SF6">
    <property type="entry name" value="DIPEPTIDE TRANSPORT SYSTEM PERMEASE PROTEIN DPPB-RELATED"/>
    <property type="match status" value="1"/>
</dbReference>
<keyword evidence="3" id="KW-1003">Cell membrane</keyword>
<evidence type="ECO:0000256" key="2">
    <source>
        <dbReference type="ARBA" id="ARBA00022448"/>
    </source>
</evidence>
<dbReference type="Pfam" id="PF19300">
    <property type="entry name" value="BPD_transp_1_N"/>
    <property type="match status" value="1"/>
</dbReference>
<evidence type="ECO:0000256" key="6">
    <source>
        <dbReference type="ARBA" id="ARBA00023136"/>
    </source>
</evidence>
<evidence type="ECO:0000259" key="8">
    <source>
        <dbReference type="PROSITE" id="PS50928"/>
    </source>
</evidence>
<evidence type="ECO:0000256" key="7">
    <source>
        <dbReference type="RuleBase" id="RU363032"/>
    </source>
</evidence>
<feature type="transmembrane region" description="Helical" evidence="7">
    <location>
        <begin position="324"/>
        <end position="349"/>
    </location>
</feature>
<feature type="domain" description="ABC transmembrane type-1" evidence="8">
    <location>
        <begin position="136"/>
        <end position="346"/>
    </location>
</feature>
<dbReference type="EMBL" id="CP158165">
    <property type="protein sequence ID" value="XBV23076.1"/>
    <property type="molecule type" value="Genomic_DNA"/>
</dbReference>
<dbReference type="Pfam" id="PF00528">
    <property type="entry name" value="BPD_transp_1"/>
    <property type="match status" value="1"/>
</dbReference>
<comment type="similarity">
    <text evidence="7">Belongs to the binding-protein-dependent transport system permease family.</text>
</comment>
<dbReference type="RefSeq" id="WP_350275914.1">
    <property type="nucleotide sequence ID" value="NZ_CP158165.1"/>
</dbReference>
<dbReference type="PANTHER" id="PTHR43163">
    <property type="entry name" value="DIPEPTIDE TRANSPORT SYSTEM PERMEASE PROTEIN DPPB-RELATED"/>
    <property type="match status" value="1"/>
</dbReference>
<protein>
    <submittedName>
        <fullName evidence="9">ABC transporter permease</fullName>
    </submittedName>
</protein>
<dbReference type="AlphaFoldDB" id="A0AAU7T8T0"/>
<evidence type="ECO:0000256" key="3">
    <source>
        <dbReference type="ARBA" id="ARBA00022475"/>
    </source>
</evidence>
<dbReference type="InterPro" id="IPR035906">
    <property type="entry name" value="MetI-like_sf"/>
</dbReference>
<gene>
    <name evidence="9" type="ORF">ABN611_31465</name>
</gene>
<keyword evidence="4 7" id="KW-0812">Transmembrane</keyword>
<dbReference type="SUPFAM" id="SSF161098">
    <property type="entry name" value="MetI-like"/>
    <property type="match status" value="1"/>
</dbReference>
<evidence type="ECO:0000313" key="9">
    <source>
        <dbReference type="EMBL" id="XBV23076.1"/>
    </source>
</evidence>
<keyword evidence="5 7" id="KW-1133">Transmembrane helix</keyword>
<reference evidence="9" key="1">
    <citation type="submission" date="2024-06" db="EMBL/GenBank/DDBJ databases">
        <title>Kribbella sp. strain HUAS MG21 genome sequences.</title>
        <authorList>
            <person name="Mo P."/>
        </authorList>
    </citation>
    <scope>NUCLEOTIDE SEQUENCE</scope>
    <source>
        <strain evidence="9">HUAS MG21</strain>
    </source>
</reference>
<feature type="transmembrane region" description="Helical" evidence="7">
    <location>
        <begin position="135"/>
        <end position="163"/>
    </location>
</feature>
<feature type="transmembrane region" description="Helical" evidence="7">
    <location>
        <begin position="24"/>
        <end position="49"/>
    </location>
</feature>
<dbReference type="InterPro" id="IPR000515">
    <property type="entry name" value="MetI-like"/>
</dbReference>
<accession>A0AAU7T8T0</accession>
<name>A0AAU7T8T0_9ACTN</name>
<keyword evidence="6 7" id="KW-0472">Membrane</keyword>
<comment type="subcellular location">
    <subcellularLocation>
        <location evidence="1 7">Cell membrane</location>
        <topology evidence="1 7">Multi-pass membrane protein</topology>
    </subcellularLocation>
</comment>
<feature type="transmembrane region" description="Helical" evidence="7">
    <location>
        <begin position="277"/>
        <end position="298"/>
    </location>
</feature>
<dbReference type="InterPro" id="IPR045621">
    <property type="entry name" value="BPD_transp_1_N"/>
</dbReference>
<feature type="transmembrane region" description="Helical" evidence="7">
    <location>
        <begin position="219"/>
        <end position="239"/>
    </location>
</feature>
<dbReference type="CDD" id="cd06261">
    <property type="entry name" value="TM_PBP2"/>
    <property type="match status" value="1"/>
</dbReference>
<evidence type="ECO:0000256" key="5">
    <source>
        <dbReference type="ARBA" id="ARBA00022989"/>
    </source>
</evidence>
<dbReference type="PROSITE" id="PS50928">
    <property type="entry name" value="ABC_TM1"/>
    <property type="match status" value="1"/>
</dbReference>
<organism evidence="9">
    <name type="scientific">Kribbella sp. HUAS MG21</name>
    <dbReference type="NCBI Taxonomy" id="3160966"/>
    <lineage>
        <taxon>Bacteria</taxon>
        <taxon>Bacillati</taxon>
        <taxon>Actinomycetota</taxon>
        <taxon>Actinomycetes</taxon>
        <taxon>Propionibacteriales</taxon>
        <taxon>Kribbellaceae</taxon>
        <taxon>Kribbella</taxon>
    </lineage>
</organism>
<evidence type="ECO:0000256" key="1">
    <source>
        <dbReference type="ARBA" id="ARBA00004651"/>
    </source>
</evidence>
<evidence type="ECO:0000256" key="4">
    <source>
        <dbReference type="ARBA" id="ARBA00022692"/>
    </source>
</evidence>
<proteinExistence type="inferred from homology"/>
<feature type="transmembrane region" description="Helical" evidence="7">
    <location>
        <begin position="175"/>
        <end position="199"/>
    </location>
</feature>
<keyword evidence="2 7" id="KW-0813">Transport</keyword>
<dbReference type="GO" id="GO:0055085">
    <property type="term" value="P:transmembrane transport"/>
    <property type="evidence" value="ECO:0007669"/>
    <property type="project" value="InterPro"/>
</dbReference>
<sequence length="356" mass="38185">MKAAGARSGTTGPGRRRTTVLSYLVRRLVAAIGLLFIVSVITFSIFYLVPRMAGATPETLATRYVGRAATEETVKTTAQNLGFYDPVPVQYFNWAKGVVAGAEYNYGAGVEKCPAPCLGYSFLKKRPVWPDIVEAIPVTLSLAVGAATIWLVFGVATGVLSALKRGSVFDRAAMGTALAGVSLPIFFTGLVCLSIFSYHLKWTVPGGTFVPFTENPFKWAQALVLPWITLAFLFSAQYARLTRAGMLETMNEDYIRTARAKGLPEGNVVVQHGLRGALTPILTIFGLDVGLLMGGAVLTEKTFSLNGLGKYAVDGIVQNDLPKILGVVLVASTFIVIANLVVDLLYAVVDPRVRAK</sequence>
<dbReference type="GO" id="GO:0005886">
    <property type="term" value="C:plasma membrane"/>
    <property type="evidence" value="ECO:0007669"/>
    <property type="project" value="UniProtKB-SubCell"/>
</dbReference>
<dbReference type="Gene3D" id="1.10.3720.10">
    <property type="entry name" value="MetI-like"/>
    <property type="match status" value="1"/>
</dbReference>